<dbReference type="InterPro" id="IPR011990">
    <property type="entry name" value="TPR-like_helical_dom_sf"/>
</dbReference>
<protein>
    <submittedName>
        <fullName evidence="5">Tetratricopeptide repeat protein</fullName>
    </submittedName>
</protein>
<evidence type="ECO:0000256" key="3">
    <source>
        <dbReference type="PROSITE-ProRule" id="PRU00339"/>
    </source>
</evidence>
<reference evidence="5 6" key="1">
    <citation type="submission" date="2018-06" db="EMBL/GenBank/DDBJ databases">
        <title>Genomic Encyclopedia of Type Strains, Phase III (KMG-III): the genomes of soil and plant-associated and newly described type strains.</title>
        <authorList>
            <person name="Whitman W."/>
        </authorList>
    </citation>
    <scope>NUCLEOTIDE SEQUENCE [LARGE SCALE GENOMIC DNA]</scope>
    <source>
        <strain evidence="5 6">CECT 9025</strain>
    </source>
</reference>
<evidence type="ECO:0000313" key="5">
    <source>
        <dbReference type="EMBL" id="PYE82215.1"/>
    </source>
</evidence>
<dbReference type="PROSITE" id="PS50005">
    <property type="entry name" value="TPR"/>
    <property type="match status" value="1"/>
</dbReference>
<sequence>MTRLPLAAALVAVLLISGCKSSEERAEEYYQSALALMEEGDVDRALVELRNVFDNDGFHRDARRLYADTMRERGNLQEAYSQYLRLVEQYPDDLETRLTLAEMAVPTADWDEVRRHGEAAIAIDADLPRSRAIAAALAYREASMAQDDAAREEAAEEARAVLEVQPENAVARRIIIDALMNGPDPQAALPELARAIEADPAQLELQLLRFRLLVGAEREEEAEAEIETMAERFPDNEQVRKLLIAWYMDRGDLEQAEALLRELAGPADAPVEGHVTLVQFLEQARGSEAARAELSALIEANQALEGPEAATRAALYRSLRAGIDFSGGARAEAISEMQDIVEGGQPSDQRRRAQVTLARMLIATGNAVGARAQVEEVLEEDPSNTEALKLRANWAIEEDRPGDAISDLRSALGQSPRDPEIMTLMAEAHERDGSLELAGERLALAVEVSGNAPEESLRYATFLQQQDRLQAADSVLEDARRVSPGNLPLLQLSAQRALQRQDWAALGRMIETLETLSSPEAQDLAEELRTARSLGQRGAEATVAALEAQIGAGADADGRAAAMLALARFRAGDAEGARAAVDTALEARPEDAEMRILSANLYIATEDPGAAEAELRRVLEEAPGQEGAVTRLFGLLEAQGQGQEAAAVLARALEAAPESRQLRALEAGRLEAAGDIEGSLEIYEALYAEDSGNLVVANNLASLIGTHIEDPQALERAATIARRLRGRDQPAFQDTYGWIEYRRGNIEEAVTQLEPAARGLPRDPLVRYHLGMAYAAAGQEAEAREALEAALEMAGDSPLPQFQIARETLDGLGEAGTGTEGAAETGDQTGGETGAGEAGDSAAPGSD</sequence>
<evidence type="ECO:0000313" key="6">
    <source>
        <dbReference type="Proteomes" id="UP000248311"/>
    </source>
</evidence>
<proteinExistence type="predicted"/>
<feature type="repeat" description="TPR" evidence="3">
    <location>
        <begin position="764"/>
        <end position="797"/>
    </location>
</feature>
<dbReference type="SMART" id="SM00028">
    <property type="entry name" value="TPR"/>
    <property type="match status" value="6"/>
</dbReference>
<dbReference type="InterPro" id="IPR019734">
    <property type="entry name" value="TPR_rpt"/>
</dbReference>
<accession>A0A318SNN1</accession>
<feature type="compositionally biased region" description="Gly residues" evidence="4">
    <location>
        <begin position="828"/>
        <end position="837"/>
    </location>
</feature>
<dbReference type="RefSeq" id="WP_181418652.1">
    <property type="nucleotide sequence ID" value="NZ_QJTE01000005.1"/>
</dbReference>
<dbReference type="Pfam" id="PF13432">
    <property type="entry name" value="TPR_16"/>
    <property type="match status" value="1"/>
</dbReference>
<dbReference type="PANTHER" id="PTHR45586">
    <property type="entry name" value="TPR REPEAT-CONTAINING PROTEIN PA4667"/>
    <property type="match status" value="1"/>
</dbReference>
<dbReference type="Gene3D" id="1.25.40.10">
    <property type="entry name" value="Tetratricopeptide repeat domain"/>
    <property type="match status" value="5"/>
</dbReference>
<gene>
    <name evidence="5" type="ORF">DFP88_10555</name>
</gene>
<keyword evidence="6" id="KW-1185">Reference proteome</keyword>
<comment type="caution">
    <text evidence="5">The sequence shown here is derived from an EMBL/GenBank/DDBJ whole genome shotgun (WGS) entry which is preliminary data.</text>
</comment>
<dbReference type="Proteomes" id="UP000248311">
    <property type="component" value="Unassembled WGS sequence"/>
</dbReference>
<dbReference type="AlphaFoldDB" id="A0A318SNN1"/>
<keyword evidence="1" id="KW-0677">Repeat</keyword>
<dbReference type="SUPFAM" id="SSF48452">
    <property type="entry name" value="TPR-like"/>
    <property type="match status" value="2"/>
</dbReference>
<keyword evidence="2 3" id="KW-0802">TPR repeat</keyword>
<evidence type="ECO:0000256" key="4">
    <source>
        <dbReference type="SAM" id="MobiDB-lite"/>
    </source>
</evidence>
<dbReference type="InterPro" id="IPR051012">
    <property type="entry name" value="CellSynth/LPSAsmb/PSIAsmb"/>
</dbReference>
<evidence type="ECO:0000256" key="2">
    <source>
        <dbReference type="ARBA" id="ARBA00022803"/>
    </source>
</evidence>
<dbReference type="PANTHER" id="PTHR45586:SF1">
    <property type="entry name" value="LIPOPOLYSACCHARIDE ASSEMBLY PROTEIN B"/>
    <property type="match status" value="1"/>
</dbReference>
<name>A0A318SNN1_9RHOB</name>
<dbReference type="PROSITE" id="PS51257">
    <property type="entry name" value="PROKAR_LIPOPROTEIN"/>
    <property type="match status" value="1"/>
</dbReference>
<organism evidence="5 6">
    <name type="scientific">Pseudoroseicyclus aestuarii</name>
    <dbReference type="NCBI Taxonomy" id="1795041"/>
    <lineage>
        <taxon>Bacteria</taxon>
        <taxon>Pseudomonadati</taxon>
        <taxon>Pseudomonadota</taxon>
        <taxon>Alphaproteobacteria</taxon>
        <taxon>Rhodobacterales</taxon>
        <taxon>Paracoccaceae</taxon>
        <taxon>Pseudoroseicyclus</taxon>
    </lineage>
</organism>
<dbReference type="EMBL" id="QJTE01000005">
    <property type="protein sequence ID" value="PYE82215.1"/>
    <property type="molecule type" value="Genomic_DNA"/>
</dbReference>
<evidence type="ECO:0000256" key="1">
    <source>
        <dbReference type="ARBA" id="ARBA00022737"/>
    </source>
</evidence>
<dbReference type="Pfam" id="PF14559">
    <property type="entry name" value="TPR_19"/>
    <property type="match status" value="3"/>
</dbReference>
<feature type="region of interest" description="Disordered" evidence="4">
    <location>
        <begin position="808"/>
        <end position="847"/>
    </location>
</feature>